<evidence type="ECO:0000256" key="2">
    <source>
        <dbReference type="ARBA" id="ARBA00006402"/>
    </source>
</evidence>
<comment type="catalytic activity">
    <reaction evidence="1">
        <text>ATP + protein L-histidine = ADP + protein N-phospho-L-histidine.</text>
        <dbReference type="EC" id="2.7.13.3"/>
    </reaction>
</comment>
<reference evidence="13 14" key="1">
    <citation type="submission" date="2016-11" db="EMBL/GenBank/DDBJ databases">
        <title>Draft Genome Sequences of Nine Cyanobacterial Strains from Diverse Habitats.</title>
        <authorList>
            <person name="Zhu T."/>
            <person name="Hou S."/>
            <person name="Lu X."/>
            <person name="Hess W.R."/>
        </authorList>
    </citation>
    <scope>NUCLEOTIDE SEQUENCE [LARGE SCALE GENOMIC DNA]</scope>
    <source>
        <strain evidence="13 14">NIES-30</strain>
    </source>
</reference>
<dbReference type="InterPro" id="IPR004358">
    <property type="entry name" value="Sig_transdc_His_kin-like_C"/>
</dbReference>
<dbReference type="SMART" id="SM00086">
    <property type="entry name" value="PAC"/>
    <property type="match status" value="2"/>
</dbReference>
<name>A0A1U7IZ18_9CYAN</name>
<dbReference type="InterPro" id="IPR011006">
    <property type="entry name" value="CheY-like_superfamily"/>
</dbReference>
<dbReference type="CDD" id="cd17580">
    <property type="entry name" value="REC_2_DhkD-like"/>
    <property type="match status" value="1"/>
</dbReference>
<dbReference type="InterPro" id="IPR035965">
    <property type="entry name" value="PAS-like_dom_sf"/>
</dbReference>
<keyword evidence="5" id="KW-0808">Transferase</keyword>
<feature type="domain" description="PAC" evidence="12">
    <location>
        <begin position="233"/>
        <end position="285"/>
    </location>
</feature>
<dbReference type="SMART" id="SM00388">
    <property type="entry name" value="HisKA"/>
    <property type="match status" value="1"/>
</dbReference>
<feature type="domain" description="Histidine kinase" evidence="10">
    <location>
        <begin position="453"/>
        <end position="670"/>
    </location>
</feature>
<feature type="domain" description="Response regulatory" evidence="11">
    <location>
        <begin position="692"/>
        <end position="810"/>
    </location>
</feature>
<accession>A0A1U7IZ18</accession>
<evidence type="ECO:0000256" key="7">
    <source>
        <dbReference type="ARBA" id="ARBA00074306"/>
    </source>
</evidence>
<dbReference type="GO" id="GO:0000155">
    <property type="term" value="F:phosphorelay sensor kinase activity"/>
    <property type="evidence" value="ECO:0007669"/>
    <property type="project" value="InterPro"/>
</dbReference>
<dbReference type="InterPro" id="IPR013655">
    <property type="entry name" value="PAS_fold_3"/>
</dbReference>
<evidence type="ECO:0000256" key="8">
    <source>
        <dbReference type="PROSITE-ProRule" id="PRU00169"/>
    </source>
</evidence>
<keyword evidence="6" id="KW-0902">Two-component regulatory system</keyword>
<dbReference type="Gene3D" id="1.10.287.130">
    <property type="match status" value="1"/>
</dbReference>
<evidence type="ECO:0000313" key="14">
    <source>
        <dbReference type="Proteomes" id="UP000185557"/>
    </source>
</evidence>
<dbReference type="CDD" id="cd00082">
    <property type="entry name" value="HisKA"/>
    <property type="match status" value="1"/>
</dbReference>
<dbReference type="Pfam" id="PF00072">
    <property type="entry name" value="Response_reg"/>
    <property type="match status" value="1"/>
</dbReference>
<dbReference type="Gene3D" id="3.30.565.10">
    <property type="entry name" value="Histidine kinase-like ATPase, C-terminal domain"/>
    <property type="match status" value="1"/>
</dbReference>
<dbReference type="SUPFAM" id="SSF52172">
    <property type="entry name" value="CheY-like"/>
    <property type="match status" value="1"/>
</dbReference>
<dbReference type="SMART" id="SM00091">
    <property type="entry name" value="PAS"/>
    <property type="match status" value="2"/>
</dbReference>
<dbReference type="Gene3D" id="3.40.50.2300">
    <property type="match status" value="1"/>
</dbReference>
<evidence type="ECO:0000256" key="1">
    <source>
        <dbReference type="ARBA" id="ARBA00000085"/>
    </source>
</evidence>
<dbReference type="Pfam" id="PF08447">
    <property type="entry name" value="PAS_3"/>
    <property type="match status" value="1"/>
</dbReference>
<dbReference type="InterPro" id="IPR036890">
    <property type="entry name" value="HATPase_C_sf"/>
</dbReference>
<dbReference type="SUPFAM" id="SSF47384">
    <property type="entry name" value="Homodimeric domain of signal transducing histidine kinase"/>
    <property type="match status" value="1"/>
</dbReference>
<evidence type="ECO:0000256" key="4">
    <source>
        <dbReference type="ARBA" id="ARBA00022553"/>
    </source>
</evidence>
<dbReference type="InterPro" id="IPR001610">
    <property type="entry name" value="PAC"/>
</dbReference>
<evidence type="ECO:0000256" key="5">
    <source>
        <dbReference type="ARBA" id="ARBA00022777"/>
    </source>
</evidence>
<keyword evidence="5" id="KW-0418">Kinase</keyword>
<sequence>MPLQGTTQAVFAGPAPLAALLRSRDWSQTPLGDATTWPAALKTTLGIVLSAETPMACVWGGDRVLLHNLACATLLPADHAQGQSLAAIDGWGTAGSAMDSAIEQVFATGRSQSFELMQAAALHHWACSPIWDEAGQIGGVFVTGQATHCPSTEGALRKSEEQLRLAQQGAEVGLWDWDMVTNQVTWSEEYYHLYGLPLTVTPSYENWLACISPLDRPHVEQKVREAIELGKNLKTSFRIAHPKESRRWLMVRGQTFYNAAGNPVRMTGIAMNVTEQKRFEQALIGSEAIARTQAEELAALMETTPAAIWIAHDVDCRQMTANRMAHQLMQTKPGSLATATSWADGSTLPFKQCKQGQELLPQDLPMQKAIRTGQEVTDEIEFVYPDGTVRTIYGKAVPLYDPSGEVRGAIAGFVEITAFKQSERDREQLLQRERIAREEAEQANRLKDQFLAVLSHELRSPLNPILGWAKLLQTRSFDAAKTAQALATIERNALLQTQLVDDLLDLAKILRGKLHLNPVPVYLASVVESAVETVKASATAKTIALKLDLSPTIQVAGDAARLQQIVGNLLSNAVKFTPSAGRVTVTLKSVDDQAEISVSDTGIGISPEFLPHLFESFRQEDVSITRKHGGLGLGLAIVRQLVDIHGGTITARSPGEGQGATFSVRLPQLSGPALADPTAALPKSALDLSGIRIFSVDDSADTREFLTVLLEQYGANVITAGSASEALAALKTLHPDVLISDIGMPDMDGYKLIRRVRALPPDQGGDIPAIALTAYARDEDQQQSLASGYQRHLSKPLDLEKLVQAVVELTQAHS</sequence>
<dbReference type="Gene3D" id="2.10.70.100">
    <property type="match status" value="1"/>
</dbReference>
<comment type="caution">
    <text evidence="13">The sequence shown here is derived from an EMBL/GenBank/DDBJ whole genome shotgun (WGS) entry which is preliminary data.</text>
</comment>
<proteinExistence type="inferred from homology"/>
<dbReference type="EMBL" id="MRCG01000027">
    <property type="protein sequence ID" value="OKH43984.1"/>
    <property type="molecule type" value="Genomic_DNA"/>
</dbReference>
<dbReference type="InterPro" id="IPR003594">
    <property type="entry name" value="HATPase_dom"/>
</dbReference>
<dbReference type="Proteomes" id="UP000185557">
    <property type="component" value="Unassembled WGS sequence"/>
</dbReference>
<dbReference type="AlphaFoldDB" id="A0A1U7IZ18"/>
<dbReference type="Pfam" id="PF08448">
    <property type="entry name" value="PAS_4"/>
    <property type="match status" value="1"/>
</dbReference>
<dbReference type="SUPFAM" id="SSF55874">
    <property type="entry name" value="ATPase domain of HSP90 chaperone/DNA topoisomerase II/histidine kinase"/>
    <property type="match status" value="1"/>
</dbReference>
<dbReference type="FunFam" id="3.30.565.10:FF:000010">
    <property type="entry name" value="Sensor histidine kinase RcsC"/>
    <property type="match status" value="1"/>
</dbReference>
<dbReference type="Pfam" id="PF00512">
    <property type="entry name" value="HisKA"/>
    <property type="match status" value="1"/>
</dbReference>
<dbReference type="STRING" id="549789.NIES30_23910"/>
<dbReference type="OrthoDB" id="5555607at2"/>
<organism evidence="13 14">
    <name type="scientific">Phormidium tenue NIES-30</name>
    <dbReference type="NCBI Taxonomy" id="549789"/>
    <lineage>
        <taxon>Bacteria</taxon>
        <taxon>Bacillati</taxon>
        <taxon>Cyanobacteriota</taxon>
        <taxon>Cyanophyceae</taxon>
        <taxon>Oscillatoriophycideae</taxon>
        <taxon>Oscillatoriales</taxon>
        <taxon>Oscillatoriaceae</taxon>
        <taxon>Phormidium</taxon>
    </lineage>
</organism>
<evidence type="ECO:0000256" key="9">
    <source>
        <dbReference type="SAM" id="Coils"/>
    </source>
</evidence>
<dbReference type="PANTHER" id="PTHR43547:SF2">
    <property type="entry name" value="HYBRID SIGNAL TRANSDUCTION HISTIDINE KINASE C"/>
    <property type="match status" value="1"/>
</dbReference>
<dbReference type="InterPro" id="IPR036097">
    <property type="entry name" value="HisK_dim/P_sf"/>
</dbReference>
<dbReference type="PROSITE" id="PS50113">
    <property type="entry name" value="PAC"/>
    <property type="match status" value="2"/>
</dbReference>
<dbReference type="SUPFAM" id="SSF55785">
    <property type="entry name" value="PYP-like sensor domain (PAS domain)"/>
    <property type="match status" value="2"/>
</dbReference>
<evidence type="ECO:0000259" key="12">
    <source>
        <dbReference type="PROSITE" id="PS50113"/>
    </source>
</evidence>
<gene>
    <name evidence="13" type="ORF">NIES30_23910</name>
</gene>
<keyword evidence="9" id="KW-0175">Coiled coil</keyword>
<dbReference type="InterPro" id="IPR000700">
    <property type="entry name" value="PAS-assoc_C"/>
</dbReference>
<dbReference type="InterPro" id="IPR003661">
    <property type="entry name" value="HisK_dim/P_dom"/>
</dbReference>
<feature type="domain" description="PAC" evidence="12">
    <location>
        <begin position="376"/>
        <end position="428"/>
    </location>
</feature>
<keyword evidence="14" id="KW-1185">Reference proteome</keyword>
<dbReference type="Pfam" id="PF02518">
    <property type="entry name" value="HATPase_c"/>
    <property type="match status" value="1"/>
</dbReference>
<dbReference type="CDD" id="cd16922">
    <property type="entry name" value="HATPase_EvgS-ArcB-TorS-like"/>
    <property type="match status" value="1"/>
</dbReference>
<dbReference type="PANTHER" id="PTHR43547">
    <property type="entry name" value="TWO-COMPONENT HISTIDINE KINASE"/>
    <property type="match status" value="1"/>
</dbReference>
<dbReference type="SMART" id="SM00387">
    <property type="entry name" value="HATPase_c"/>
    <property type="match status" value="1"/>
</dbReference>
<dbReference type="SMART" id="SM00448">
    <property type="entry name" value="REC"/>
    <property type="match status" value="1"/>
</dbReference>
<feature type="coiled-coil region" evidence="9">
    <location>
        <begin position="419"/>
        <end position="446"/>
    </location>
</feature>
<dbReference type="InterPro" id="IPR001789">
    <property type="entry name" value="Sig_transdc_resp-reg_receiver"/>
</dbReference>
<keyword evidence="4 8" id="KW-0597">Phosphoprotein</keyword>
<protein>
    <recommendedName>
        <fullName evidence="7">Circadian input-output histidine kinase CikA</fullName>
        <ecNumber evidence="3">2.7.13.3</ecNumber>
    </recommendedName>
</protein>
<evidence type="ECO:0000259" key="10">
    <source>
        <dbReference type="PROSITE" id="PS50109"/>
    </source>
</evidence>
<dbReference type="PRINTS" id="PR00344">
    <property type="entry name" value="BCTRLSENSOR"/>
</dbReference>
<dbReference type="CDD" id="cd00130">
    <property type="entry name" value="PAS"/>
    <property type="match status" value="1"/>
</dbReference>
<feature type="modified residue" description="4-aspartylphosphate" evidence="8">
    <location>
        <position position="741"/>
    </location>
</feature>
<evidence type="ECO:0000259" key="11">
    <source>
        <dbReference type="PROSITE" id="PS50110"/>
    </source>
</evidence>
<dbReference type="InterPro" id="IPR013656">
    <property type="entry name" value="PAS_4"/>
</dbReference>
<dbReference type="RefSeq" id="WP_073610961.1">
    <property type="nucleotide sequence ID" value="NZ_MRCG01000027.1"/>
</dbReference>
<evidence type="ECO:0000256" key="6">
    <source>
        <dbReference type="ARBA" id="ARBA00023012"/>
    </source>
</evidence>
<evidence type="ECO:0000313" key="13">
    <source>
        <dbReference type="EMBL" id="OKH43984.1"/>
    </source>
</evidence>
<dbReference type="InterPro" id="IPR000014">
    <property type="entry name" value="PAS"/>
</dbReference>
<dbReference type="EC" id="2.7.13.3" evidence="3"/>
<dbReference type="Gene3D" id="3.30.450.20">
    <property type="entry name" value="PAS domain"/>
    <property type="match status" value="3"/>
</dbReference>
<evidence type="ECO:0000256" key="3">
    <source>
        <dbReference type="ARBA" id="ARBA00012438"/>
    </source>
</evidence>
<dbReference type="InterPro" id="IPR005467">
    <property type="entry name" value="His_kinase_dom"/>
</dbReference>
<dbReference type="PROSITE" id="PS50110">
    <property type="entry name" value="RESPONSE_REGULATORY"/>
    <property type="match status" value="1"/>
</dbReference>
<dbReference type="PROSITE" id="PS50109">
    <property type="entry name" value="HIS_KIN"/>
    <property type="match status" value="1"/>
</dbReference>
<comment type="similarity">
    <text evidence="2">In the N-terminal section; belongs to the phytochrome family.</text>
</comment>